<dbReference type="InterPro" id="IPR002397">
    <property type="entry name" value="Cyt_P450_B"/>
</dbReference>
<dbReference type="GO" id="GO:0004497">
    <property type="term" value="F:monooxygenase activity"/>
    <property type="evidence" value="ECO:0007669"/>
    <property type="project" value="UniProtKB-KW"/>
</dbReference>
<keyword evidence="2" id="KW-0349">Heme</keyword>
<evidence type="ECO:0000256" key="2">
    <source>
        <dbReference type="RuleBase" id="RU000461"/>
    </source>
</evidence>
<proteinExistence type="inferred from homology"/>
<dbReference type="Gene3D" id="1.10.630.10">
    <property type="entry name" value="Cytochrome P450"/>
    <property type="match status" value="1"/>
</dbReference>
<dbReference type="InterPro" id="IPR001128">
    <property type="entry name" value="Cyt_P450"/>
</dbReference>
<keyword evidence="2" id="KW-0560">Oxidoreductase</keyword>
<reference evidence="4" key="1">
    <citation type="submission" date="2024-05" db="EMBL/GenBank/DDBJ databases">
        <title>Planctomycetes of the genus Singulisphaera possess chitinolytic capabilities.</title>
        <authorList>
            <person name="Ivanova A."/>
        </authorList>
    </citation>
    <scope>NUCLEOTIDE SEQUENCE</scope>
    <source>
        <strain evidence="4">Ch08T</strain>
    </source>
</reference>
<feature type="region of interest" description="Disordered" evidence="3">
    <location>
        <begin position="232"/>
        <end position="253"/>
    </location>
</feature>
<keyword evidence="2" id="KW-0408">Iron</keyword>
<dbReference type="GO" id="GO:0005506">
    <property type="term" value="F:iron ion binding"/>
    <property type="evidence" value="ECO:0007669"/>
    <property type="project" value="InterPro"/>
</dbReference>
<accession>A0AAU7CIY1</accession>
<sequence length="457" mass="51894">MITDKMYDLYWCLKIIETRTGDIILPYIQQYDSIPLDKPAEKVAIVSRWIRTEWRPFFKELRELRPVFPTPAFTLVTRYRDVVEVLSRPEVFSVRLYAPKMDPVVDGPFMLARDETSTNWVEKSIMRTMLVPADLPLVRQLAGKIADESLDRHAREGRIEVVRELGRLVPIRICGDYFGFPGPNLETMYRWSRATQSDMFKNLANEPVVHEASVRAGEEMRTYLSELLKKRRERDDRKGAHGTSATDCTEGPSQTGDIFERLIRTEFALEIPFDDTRIIANMAGLLIGAGETTSQAIVQICEQILRRPEVLEPALVAARSGDDTQFDAIVWEALRFNPINPLLFRICERPTEIASSTDHAAVIPAGTVVFACTSSAMFDETAYPNPEEFNAQRPRDLNLHFGYGHHLCLGNLLGGVMVPEVVKRVLLRPQVHLLPGDEGKIDYQNGPFPERFVIAFG</sequence>
<comment type="similarity">
    <text evidence="1 2">Belongs to the cytochrome P450 family.</text>
</comment>
<dbReference type="PANTHER" id="PTHR46696">
    <property type="entry name" value="P450, PUTATIVE (EUROFUNG)-RELATED"/>
    <property type="match status" value="1"/>
</dbReference>
<gene>
    <name evidence="4" type="ORF">V5E97_02325</name>
</gene>
<dbReference type="PANTHER" id="PTHR46696:SF1">
    <property type="entry name" value="CYTOCHROME P450 YJIB-RELATED"/>
    <property type="match status" value="1"/>
</dbReference>
<dbReference type="EMBL" id="CP155447">
    <property type="protein sequence ID" value="XBH04877.1"/>
    <property type="molecule type" value="Genomic_DNA"/>
</dbReference>
<evidence type="ECO:0000313" key="4">
    <source>
        <dbReference type="EMBL" id="XBH04877.1"/>
    </source>
</evidence>
<organism evidence="4">
    <name type="scientific">Singulisphaera sp. Ch08</name>
    <dbReference type="NCBI Taxonomy" id="3120278"/>
    <lineage>
        <taxon>Bacteria</taxon>
        <taxon>Pseudomonadati</taxon>
        <taxon>Planctomycetota</taxon>
        <taxon>Planctomycetia</taxon>
        <taxon>Isosphaerales</taxon>
        <taxon>Isosphaeraceae</taxon>
        <taxon>Singulisphaera</taxon>
    </lineage>
</organism>
<dbReference type="AlphaFoldDB" id="A0AAU7CIY1"/>
<dbReference type="Pfam" id="PF00067">
    <property type="entry name" value="p450"/>
    <property type="match status" value="1"/>
</dbReference>
<dbReference type="InterPro" id="IPR036396">
    <property type="entry name" value="Cyt_P450_sf"/>
</dbReference>
<dbReference type="RefSeq" id="WP_406697679.1">
    <property type="nucleotide sequence ID" value="NZ_CP155447.1"/>
</dbReference>
<dbReference type="PRINTS" id="PR00359">
    <property type="entry name" value="BP450"/>
</dbReference>
<keyword evidence="2" id="KW-0503">Monooxygenase</keyword>
<dbReference type="SUPFAM" id="SSF48264">
    <property type="entry name" value="Cytochrome P450"/>
    <property type="match status" value="1"/>
</dbReference>
<keyword evidence="2" id="KW-0479">Metal-binding</keyword>
<dbReference type="PROSITE" id="PS00086">
    <property type="entry name" value="CYTOCHROME_P450"/>
    <property type="match status" value="1"/>
</dbReference>
<dbReference type="CDD" id="cd20612">
    <property type="entry name" value="CYP_LDS-like_C"/>
    <property type="match status" value="1"/>
</dbReference>
<evidence type="ECO:0000256" key="1">
    <source>
        <dbReference type="ARBA" id="ARBA00010617"/>
    </source>
</evidence>
<dbReference type="GO" id="GO:0016705">
    <property type="term" value="F:oxidoreductase activity, acting on paired donors, with incorporation or reduction of molecular oxygen"/>
    <property type="evidence" value="ECO:0007669"/>
    <property type="project" value="InterPro"/>
</dbReference>
<feature type="compositionally biased region" description="Polar residues" evidence="3">
    <location>
        <begin position="243"/>
        <end position="253"/>
    </location>
</feature>
<evidence type="ECO:0000256" key="3">
    <source>
        <dbReference type="SAM" id="MobiDB-lite"/>
    </source>
</evidence>
<dbReference type="InterPro" id="IPR017972">
    <property type="entry name" value="Cyt_P450_CS"/>
</dbReference>
<dbReference type="GO" id="GO:0020037">
    <property type="term" value="F:heme binding"/>
    <property type="evidence" value="ECO:0007669"/>
    <property type="project" value="InterPro"/>
</dbReference>
<protein>
    <submittedName>
        <fullName evidence="4">Cytochrome P450</fullName>
    </submittedName>
</protein>
<name>A0AAU7CIY1_9BACT</name>